<gene>
    <name evidence="1" type="ORF">QQA45_02475</name>
</gene>
<evidence type="ECO:0000313" key="1">
    <source>
        <dbReference type="EMBL" id="MDK9580382.1"/>
    </source>
</evidence>
<dbReference type="Pfam" id="PF02074">
    <property type="entry name" value="Peptidase_M32"/>
    <property type="match status" value="1"/>
</dbReference>
<dbReference type="Gene3D" id="1.10.1370.30">
    <property type="match status" value="1"/>
</dbReference>
<dbReference type="PRINTS" id="PR00998">
    <property type="entry name" value="CRBOXYPTASET"/>
</dbReference>
<dbReference type="GO" id="GO:0004180">
    <property type="term" value="F:carboxypeptidase activity"/>
    <property type="evidence" value="ECO:0007669"/>
    <property type="project" value="UniProtKB-KW"/>
</dbReference>
<keyword evidence="1" id="KW-0645">Protease</keyword>
<evidence type="ECO:0000313" key="2">
    <source>
        <dbReference type="Proteomes" id="UP001225134"/>
    </source>
</evidence>
<comment type="caution">
    <text evidence="1">The sequence shown here is derived from an EMBL/GenBank/DDBJ whole genome shotgun (WGS) entry which is preliminary data.</text>
</comment>
<dbReference type="EMBL" id="JASSPP010000003">
    <property type="protein sequence ID" value="MDK9580382.1"/>
    <property type="molecule type" value="Genomic_DNA"/>
</dbReference>
<dbReference type="PANTHER" id="PTHR34217">
    <property type="entry name" value="METAL-DEPENDENT CARBOXYPEPTIDASE"/>
    <property type="match status" value="1"/>
</dbReference>
<reference evidence="1 2" key="1">
    <citation type="submission" date="2023-06" db="EMBL/GenBank/DDBJ databases">
        <title>Antibody response to the Sneathia vaginalis cytopathogenic toxin A during pregnancy.</title>
        <authorList>
            <person name="Mccoy Z.T."/>
            <person name="Serrano M.G."/>
            <person name="Spaine K."/>
            <person name="Edwards D.J."/>
            <person name="Buck G.A."/>
            <person name="Jefferson K."/>
        </authorList>
    </citation>
    <scope>NUCLEOTIDE SEQUENCE [LARGE SCALE GENOMIC DNA]</scope>
    <source>
        <strain evidence="1 2">CCUG 42621</strain>
    </source>
</reference>
<keyword evidence="2" id="KW-1185">Reference proteome</keyword>
<keyword evidence="1" id="KW-0378">Hydrolase</keyword>
<dbReference type="SUPFAM" id="SSF55486">
    <property type="entry name" value="Metalloproteases ('zincins'), catalytic domain"/>
    <property type="match status" value="1"/>
</dbReference>
<organism evidence="1 2">
    <name type="scientific">Sneathia sanguinegens</name>
    <dbReference type="NCBI Taxonomy" id="40543"/>
    <lineage>
        <taxon>Bacteria</taxon>
        <taxon>Fusobacteriati</taxon>
        <taxon>Fusobacteriota</taxon>
        <taxon>Fusobacteriia</taxon>
        <taxon>Fusobacteriales</taxon>
        <taxon>Leptotrichiaceae</taxon>
        <taxon>Sneathia</taxon>
    </lineage>
</organism>
<name>A0ABT7HJM1_9FUSO</name>
<dbReference type="PROSITE" id="PS52034">
    <property type="entry name" value="PEPTIDASE_M32"/>
    <property type="match status" value="1"/>
</dbReference>
<protein>
    <submittedName>
        <fullName evidence="1">Carboxypeptidase M32</fullName>
    </submittedName>
</protein>
<accession>A0ABT7HJM1</accession>
<dbReference type="Proteomes" id="UP001225134">
    <property type="component" value="Unassembled WGS sequence"/>
</dbReference>
<dbReference type="InterPro" id="IPR001333">
    <property type="entry name" value="Peptidase_M32_Taq"/>
</dbReference>
<proteinExistence type="predicted"/>
<sequence length="361" mass="42635">MNYRGYSNCPYNVLVDDYETGLNVEILEKFFEKIKKKLTPLIKKIRKVDKTKLEDIKKRFYSIKFSLEEQKQISFKLSKMLGFDYNKGVIKESEHPFTTNMCNKDVRITTHYYLDDVLSGIYSTIHETGHAIYEQQVEDKYNDTCVLAGGSTMGIHEAQSRFYENVIGKMREFTNLIYDILEEYHKLNIDKNEFYILVNEVKDQYIRMEADELTYPIHILIRYEIEKEIFSKQNQEVDVTILEEKWNDLYEKYLGIRPRNSKEGILQDSHWSGGAFGYFPSYAIGSAYASQIYEALSKKVDVAKAIENKDFSKISNFLAEHIHKYGNFKEPNEMIRECCGEAFNSDYYIDYLIEKFSKIYF</sequence>
<dbReference type="PANTHER" id="PTHR34217:SF1">
    <property type="entry name" value="CARBOXYPEPTIDASE 1"/>
    <property type="match status" value="1"/>
</dbReference>
<keyword evidence="1" id="KW-0121">Carboxypeptidase</keyword>